<feature type="transmembrane region" description="Helical" evidence="2">
    <location>
        <begin position="85"/>
        <end position="109"/>
    </location>
</feature>
<feature type="transmembrane region" description="Helical" evidence="2">
    <location>
        <begin position="43"/>
        <end position="65"/>
    </location>
</feature>
<gene>
    <name evidence="3" type="ORF">N657DRAFT_669486</name>
</gene>
<name>A0AAN6U896_9PEZI</name>
<dbReference type="Proteomes" id="UP001302602">
    <property type="component" value="Unassembled WGS sequence"/>
</dbReference>
<evidence type="ECO:0000256" key="1">
    <source>
        <dbReference type="SAM" id="MobiDB-lite"/>
    </source>
</evidence>
<feature type="transmembrane region" description="Helical" evidence="2">
    <location>
        <begin position="12"/>
        <end position="31"/>
    </location>
</feature>
<protein>
    <submittedName>
        <fullName evidence="3">Uncharacterized protein</fullName>
    </submittedName>
</protein>
<proteinExistence type="predicted"/>
<dbReference type="AlphaFoldDB" id="A0AAN6U896"/>
<feature type="region of interest" description="Disordered" evidence="1">
    <location>
        <begin position="125"/>
        <end position="228"/>
    </location>
</feature>
<feature type="compositionally biased region" description="Basic residues" evidence="1">
    <location>
        <begin position="131"/>
        <end position="142"/>
    </location>
</feature>
<evidence type="ECO:0000313" key="4">
    <source>
        <dbReference type="Proteomes" id="UP001302602"/>
    </source>
</evidence>
<dbReference type="GeneID" id="87832258"/>
<dbReference type="RefSeq" id="XP_062651462.1">
    <property type="nucleotide sequence ID" value="XM_062795490.1"/>
</dbReference>
<keyword evidence="4" id="KW-1185">Reference proteome</keyword>
<organism evidence="3 4">
    <name type="scientific">Parathielavia appendiculata</name>
    <dbReference type="NCBI Taxonomy" id="2587402"/>
    <lineage>
        <taxon>Eukaryota</taxon>
        <taxon>Fungi</taxon>
        <taxon>Dikarya</taxon>
        <taxon>Ascomycota</taxon>
        <taxon>Pezizomycotina</taxon>
        <taxon>Sordariomycetes</taxon>
        <taxon>Sordariomycetidae</taxon>
        <taxon>Sordariales</taxon>
        <taxon>Chaetomiaceae</taxon>
        <taxon>Parathielavia</taxon>
    </lineage>
</organism>
<keyword evidence="2" id="KW-0472">Membrane</keyword>
<accession>A0AAN6U896</accession>
<reference evidence="3" key="2">
    <citation type="submission" date="2023-05" db="EMBL/GenBank/DDBJ databases">
        <authorList>
            <consortium name="Lawrence Berkeley National Laboratory"/>
            <person name="Steindorff A."/>
            <person name="Hensen N."/>
            <person name="Bonometti L."/>
            <person name="Westerberg I."/>
            <person name="Brannstrom I.O."/>
            <person name="Guillou S."/>
            <person name="Cros-Aarteil S."/>
            <person name="Calhoun S."/>
            <person name="Haridas S."/>
            <person name="Kuo A."/>
            <person name="Mondo S."/>
            <person name="Pangilinan J."/>
            <person name="Riley R."/>
            <person name="Labutti K."/>
            <person name="Andreopoulos B."/>
            <person name="Lipzen A."/>
            <person name="Chen C."/>
            <person name="Yanf M."/>
            <person name="Daum C."/>
            <person name="Ng V."/>
            <person name="Clum A."/>
            <person name="Ohm R."/>
            <person name="Martin F."/>
            <person name="Silar P."/>
            <person name="Natvig D."/>
            <person name="Lalanne C."/>
            <person name="Gautier V."/>
            <person name="Ament-Velasquez S.L."/>
            <person name="Kruys A."/>
            <person name="Hutchinson M.I."/>
            <person name="Powell A.J."/>
            <person name="Barry K."/>
            <person name="Miller A.N."/>
            <person name="Grigoriev I.V."/>
            <person name="Debuchy R."/>
            <person name="Gladieux P."/>
            <person name="Thoren M.H."/>
            <person name="Johannesson H."/>
        </authorList>
    </citation>
    <scope>NUCLEOTIDE SEQUENCE</scope>
    <source>
        <strain evidence="3">CBS 731.68</strain>
    </source>
</reference>
<reference evidence="3" key="1">
    <citation type="journal article" date="2023" name="Mol. Phylogenet. Evol.">
        <title>Genome-scale phylogeny and comparative genomics of the fungal order Sordariales.</title>
        <authorList>
            <person name="Hensen N."/>
            <person name="Bonometti L."/>
            <person name="Westerberg I."/>
            <person name="Brannstrom I.O."/>
            <person name="Guillou S."/>
            <person name="Cros-Aarteil S."/>
            <person name="Calhoun S."/>
            <person name="Haridas S."/>
            <person name="Kuo A."/>
            <person name="Mondo S."/>
            <person name="Pangilinan J."/>
            <person name="Riley R."/>
            <person name="LaButti K."/>
            <person name="Andreopoulos B."/>
            <person name="Lipzen A."/>
            <person name="Chen C."/>
            <person name="Yan M."/>
            <person name="Daum C."/>
            <person name="Ng V."/>
            <person name="Clum A."/>
            <person name="Steindorff A."/>
            <person name="Ohm R.A."/>
            <person name="Martin F."/>
            <person name="Silar P."/>
            <person name="Natvig D.O."/>
            <person name="Lalanne C."/>
            <person name="Gautier V."/>
            <person name="Ament-Velasquez S.L."/>
            <person name="Kruys A."/>
            <person name="Hutchinson M.I."/>
            <person name="Powell A.J."/>
            <person name="Barry K."/>
            <person name="Miller A.N."/>
            <person name="Grigoriev I.V."/>
            <person name="Debuchy R."/>
            <person name="Gladieux P."/>
            <person name="Hiltunen Thoren M."/>
            <person name="Johannesson H."/>
        </authorList>
    </citation>
    <scope>NUCLEOTIDE SEQUENCE</scope>
    <source>
        <strain evidence="3">CBS 731.68</strain>
    </source>
</reference>
<evidence type="ECO:0000313" key="3">
    <source>
        <dbReference type="EMBL" id="KAK4127691.1"/>
    </source>
</evidence>
<dbReference type="EMBL" id="MU853224">
    <property type="protein sequence ID" value="KAK4127691.1"/>
    <property type="molecule type" value="Genomic_DNA"/>
</dbReference>
<keyword evidence="2" id="KW-0812">Transmembrane</keyword>
<evidence type="ECO:0000256" key="2">
    <source>
        <dbReference type="SAM" id="Phobius"/>
    </source>
</evidence>
<comment type="caution">
    <text evidence="3">The sequence shown here is derived from an EMBL/GenBank/DDBJ whole genome shotgun (WGS) entry which is preliminary data.</text>
</comment>
<sequence>MDLELSHIPRAVGAVIRILGITVWTLLSPVIGLLHGCFWVLKAVLWSVFVAARILISPLLVPWYITQWCWETALVVYEEFRPLLVYWSFSIYIGAITGVLIVVLTNVLMDVLHYYIPWLAPAPQPQPQLQRNRRASAHRPRHYIPAPQRHPHVPRGQEEEGSSNTKHARIASPTSGSESDKEEESWNAEDALSRYSITPPAGAKTPWRRGTPPAKVRVEPTIHEESSG</sequence>
<keyword evidence="2" id="KW-1133">Transmembrane helix</keyword>
<feature type="compositionally biased region" description="Basic and acidic residues" evidence="1">
    <location>
        <begin position="216"/>
        <end position="228"/>
    </location>
</feature>